<dbReference type="GeneID" id="116188695"/>
<organism evidence="1 2">
    <name type="scientific">Punica granatum</name>
    <name type="common">Pomegranate</name>
    <dbReference type="NCBI Taxonomy" id="22663"/>
    <lineage>
        <taxon>Eukaryota</taxon>
        <taxon>Viridiplantae</taxon>
        <taxon>Streptophyta</taxon>
        <taxon>Embryophyta</taxon>
        <taxon>Tracheophyta</taxon>
        <taxon>Spermatophyta</taxon>
        <taxon>Magnoliopsida</taxon>
        <taxon>eudicotyledons</taxon>
        <taxon>Gunneridae</taxon>
        <taxon>Pentapetalae</taxon>
        <taxon>rosids</taxon>
        <taxon>malvids</taxon>
        <taxon>Myrtales</taxon>
        <taxon>Lythraceae</taxon>
        <taxon>Punica</taxon>
    </lineage>
</organism>
<evidence type="ECO:0000313" key="2">
    <source>
        <dbReference type="RefSeq" id="XP_031374070.1"/>
    </source>
</evidence>
<protein>
    <submittedName>
        <fullName evidence="2">Uncharacterized protein LOC116188695</fullName>
    </submittedName>
</protein>
<dbReference type="Proteomes" id="UP000515151">
    <property type="component" value="Chromosome 1"/>
</dbReference>
<sequence>MLLKPANSVPSSLVRIGSTIRWHYPFSLETNHLFSLVVCFFHSGYHSIELFLPTRRSGDGKWSLQVRNLNTGRGTLVSFTKPFTFVMLGLVCLNLFVPPSWVVHHLPPTLSCEEGSRVAELYGWYERNRLAGLSVTSNYDSIASGGSSKGADSVSLCLWQSGRSRLACFATPLMWMNDRSRDYGG</sequence>
<dbReference type="AlphaFoldDB" id="A0A6P8BUU6"/>
<name>A0A6P8BUU6_PUNGR</name>
<reference evidence="1" key="1">
    <citation type="journal article" date="2020" name="Plant Biotechnol. J.">
        <title>The pomegranate (Punica granatum L.) draft genome dissects genetic divergence between soft- and hard-seeded cultivars.</title>
        <authorList>
            <person name="Luo X."/>
            <person name="Li H."/>
            <person name="Wu Z."/>
            <person name="Yao W."/>
            <person name="Zhao P."/>
            <person name="Cao D."/>
            <person name="Yu H."/>
            <person name="Li K."/>
            <person name="Poudel K."/>
            <person name="Zhao D."/>
            <person name="Zhang F."/>
            <person name="Xia X."/>
            <person name="Chen L."/>
            <person name="Wang Q."/>
            <person name="Jing D."/>
            <person name="Cao S."/>
        </authorList>
    </citation>
    <scope>NUCLEOTIDE SEQUENCE [LARGE SCALE GENOMIC DNA]</scope>
    <source>
        <strain evidence="1">cv. Tunisia</strain>
    </source>
</reference>
<gene>
    <name evidence="2" type="primary">LOC116188695</name>
</gene>
<dbReference type="RefSeq" id="XP_031374070.1">
    <property type="nucleotide sequence ID" value="XM_031518210.1"/>
</dbReference>
<accession>A0A6P8BUU6</accession>
<keyword evidence="1" id="KW-1185">Reference proteome</keyword>
<evidence type="ECO:0000313" key="1">
    <source>
        <dbReference type="Proteomes" id="UP000515151"/>
    </source>
</evidence>
<proteinExistence type="predicted"/>
<reference evidence="2" key="2">
    <citation type="submission" date="2025-08" db="UniProtKB">
        <authorList>
            <consortium name="RefSeq"/>
        </authorList>
    </citation>
    <scope>IDENTIFICATION</scope>
    <source>
        <tissue evidence="2">Leaf</tissue>
    </source>
</reference>